<dbReference type="Proteomes" id="UP001054837">
    <property type="component" value="Unassembled WGS sequence"/>
</dbReference>
<reference evidence="1 2" key="1">
    <citation type="submission" date="2021-06" db="EMBL/GenBank/DDBJ databases">
        <title>Caerostris darwini draft genome.</title>
        <authorList>
            <person name="Kono N."/>
            <person name="Arakawa K."/>
        </authorList>
    </citation>
    <scope>NUCLEOTIDE SEQUENCE [LARGE SCALE GENOMIC DNA]</scope>
</reference>
<proteinExistence type="predicted"/>
<gene>
    <name evidence="1" type="ORF">CDAR_620391</name>
</gene>
<sequence length="125" mass="14247">MYANASIEIQLHTAANLKFRASFSDLVSSAKVGDVMSRYCVMLHFVLQQFYVKMPEWPCPTVGGEDIKMKKCWRNIHFMMMDYCPGKSWILEFFGKGKEISCVETASNISGFILRSCHFIAACLL</sequence>
<organism evidence="1 2">
    <name type="scientific">Caerostris darwini</name>
    <dbReference type="NCBI Taxonomy" id="1538125"/>
    <lineage>
        <taxon>Eukaryota</taxon>
        <taxon>Metazoa</taxon>
        <taxon>Ecdysozoa</taxon>
        <taxon>Arthropoda</taxon>
        <taxon>Chelicerata</taxon>
        <taxon>Arachnida</taxon>
        <taxon>Araneae</taxon>
        <taxon>Araneomorphae</taxon>
        <taxon>Entelegynae</taxon>
        <taxon>Araneoidea</taxon>
        <taxon>Araneidae</taxon>
        <taxon>Caerostris</taxon>
    </lineage>
</organism>
<keyword evidence="2" id="KW-1185">Reference proteome</keyword>
<dbReference type="AlphaFoldDB" id="A0AAV4VJW2"/>
<accession>A0AAV4VJW2</accession>
<protein>
    <submittedName>
        <fullName evidence="1">Uncharacterized protein</fullName>
    </submittedName>
</protein>
<evidence type="ECO:0000313" key="1">
    <source>
        <dbReference type="EMBL" id="GIY70716.1"/>
    </source>
</evidence>
<dbReference type="EMBL" id="BPLQ01013219">
    <property type="protein sequence ID" value="GIY70716.1"/>
    <property type="molecule type" value="Genomic_DNA"/>
</dbReference>
<name>A0AAV4VJW2_9ARAC</name>
<evidence type="ECO:0000313" key="2">
    <source>
        <dbReference type="Proteomes" id="UP001054837"/>
    </source>
</evidence>
<comment type="caution">
    <text evidence="1">The sequence shown here is derived from an EMBL/GenBank/DDBJ whole genome shotgun (WGS) entry which is preliminary data.</text>
</comment>